<proteinExistence type="predicted"/>
<dbReference type="AlphaFoldDB" id="A0AA39IXD8"/>
<accession>A0AA39IXD8</accession>
<evidence type="ECO:0000313" key="2">
    <source>
        <dbReference type="Proteomes" id="UP001175226"/>
    </source>
</evidence>
<dbReference type="EMBL" id="JAUEPT010000098">
    <property type="protein sequence ID" value="KAK0432218.1"/>
    <property type="molecule type" value="Genomic_DNA"/>
</dbReference>
<organism evidence="1 2">
    <name type="scientific">Armillaria borealis</name>
    <dbReference type="NCBI Taxonomy" id="47425"/>
    <lineage>
        <taxon>Eukaryota</taxon>
        <taxon>Fungi</taxon>
        <taxon>Dikarya</taxon>
        <taxon>Basidiomycota</taxon>
        <taxon>Agaricomycotina</taxon>
        <taxon>Agaricomycetes</taxon>
        <taxon>Agaricomycetidae</taxon>
        <taxon>Agaricales</taxon>
        <taxon>Marasmiineae</taxon>
        <taxon>Physalacriaceae</taxon>
        <taxon>Armillaria</taxon>
    </lineage>
</organism>
<evidence type="ECO:0000313" key="1">
    <source>
        <dbReference type="EMBL" id="KAK0432218.1"/>
    </source>
</evidence>
<keyword evidence="2" id="KW-1185">Reference proteome</keyword>
<sequence>MDSSSKTVSIINKRCSTTIGTAPPAIRRAVLPPQRAACNLREALPGVYQPPTLPPVGIQPVFTSMMAQPNELARRLLENPRMATLGVREVFQCGLRGYPYLKE</sequence>
<comment type="caution">
    <text evidence="1">The sequence shown here is derived from an EMBL/GenBank/DDBJ whole genome shotgun (WGS) entry which is preliminary data.</text>
</comment>
<dbReference type="Proteomes" id="UP001175226">
    <property type="component" value="Unassembled WGS sequence"/>
</dbReference>
<protein>
    <submittedName>
        <fullName evidence="1">Uncharacterized protein</fullName>
    </submittedName>
</protein>
<reference evidence="1" key="1">
    <citation type="submission" date="2023-06" db="EMBL/GenBank/DDBJ databases">
        <authorList>
            <consortium name="Lawrence Berkeley National Laboratory"/>
            <person name="Ahrendt S."/>
            <person name="Sahu N."/>
            <person name="Indic B."/>
            <person name="Wong-Bajracharya J."/>
            <person name="Merenyi Z."/>
            <person name="Ke H.-M."/>
            <person name="Monk M."/>
            <person name="Kocsube S."/>
            <person name="Drula E."/>
            <person name="Lipzen A."/>
            <person name="Balint B."/>
            <person name="Henrissat B."/>
            <person name="Andreopoulos B."/>
            <person name="Martin F.M."/>
            <person name="Harder C.B."/>
            <person name="Rigling D."/>
            <person name="Ford K.L."/>
            <person name="Foster G.D."/>
            <person name="Pangilinan J."/>
            <person name="Papanicolaou A."/>
            <person name="Barry K."/>
            <person name="LaButti K."/>
            <person name="Viragh M."/>
            <person name="Koriabine M."/>
            <person name="Yan M."/>
            <person name="Riley R."/>
            <person name="Champramary S."/>
            <person name="Plett K.L."/>
            <person name="Tsai I.J."/>
            <person name="Slot J."/>
            <person name="Sipos G."/>
            <person name="Plett J."/>
            <person name="Nagy L.G."/>
            <person name="Grigoriev I.V."/>
        </authorList>
    </citation>
    <scope>NUCLEOTIDE SEQUENCE</scope>
    <source>
        <strain evidence="1">FPL87.14</strain>
    </source>
</reference>
<gene>
    <name evidence="1" type="ORF">EV421DRAFT_1911121</name>
</gene>
<name>A0AA39IXD8_9AGAR</name>